<dbReference type="RefSeq" id="WP_015324759.1">
    <property type="nucleotide sequence ID" value="NC_019977.1"/>
</dbReference>
<dbReference type="PANTHER" id="PTHR42899:SF1">
    <property type="entry name" value="SPERMATOGENESIS-ASSOCIATED PROTEIN 20"/>
    <property type="match status" value="1"/>
</dbReference>
<dbReference type="Gene3D" id="1.50.10.10">
    <property type="match status" value="1"/>
</dbReference>
<evidence type="ECO:0000313" key="4">
    <source>
        <dbReference type="Proteomes" id="UP000010866"/>
    </source>
</evidence>
<dbReference type="InterPro" id="IPR024705">
    <property type="entry name" value="Ssp411"/>
</dbReference>
<dbReference type="Pfam" id="PF03190">
    <property type="entry name" value="Thioredox_DsbH"/>
    <property type="match status" value="1"/>
</dbReference>
<proteinExistence type="predicted"/>
<gene>
    <name evidence="3" type="ordered locus">Metho_1382</name>
</gene>
<protein>
    <submittedName>
        <fullName evidence="3">Thioredoxin domain protein</fullName>
    </submittedName>
</protein>
<dbReference type="Proteomes" id="UP000010866">
    <property type="component" value="Chromosome"/>
</dbReference>
<dbReference type="SUPFAM" id="SSF48208">
    <property type="entry name" value="Six-hairpin glycosidases"/>
    <property type="match status" value="1"/>
</dbReference>
<feature type="domain" description="Spermatogenesis-associated protein 20-like TRX" evidence="2">
    <location>
        <begin position="20"/>
        <end position="180"/>
    </location>
</feature>
<dbReference type="AlphaFoldDB" id="L0KZR7"/>
<accession>L0KZR7</accession>
<evidence type="ECO:0000259" key="2">
    <source>
        <dbReference type="Pfam" id="PF03190"/>
    </source>
</evidence>
<dbReference type="PIRSF" id="PIRSF006402">
    <property type="entry name" value="UCP006402_thioredoxin"/>
    <property type="match status" value="1"/>
</dbReference>
<dbReference type="STRING" id="867904.Metho_1382"/>
<dbReference type="SUPFAM" id="SSF52833">
    <property type="entry name" value="Thioredoxin-like"/>
    <property type="match status" value="1"/>
</dbReference>
<dbReference type="KEGG" id="mhz:Metho_1382"/>
<dbReference type="InterPro" id="IPR004879">
    <property type="entry name" value="Ssp411-like_TRX"/>
</dbReference>
<dbReference type="GO" id="GO:0005975">
    <property type="term" value="P:carbohydrate metabolic process"/>
    <property type="evidence" value="ECO:0007669"/>
    <property type="project" value="InterPro"/>
</dbReference>
<sequence>MSDTADNRDQVSEGGSKTPNFLINEKSPYLLQHAYNPVQWYPWGEKAFERSRAENKPIFLSIGYSTCHWCHVMEKESFEDPDVARLMNATFICIKVDREERPDIDSVYMAICQAITGRGGWPLTILMTPNKEPFFAATYIPKKSRFGNPGMLDLIPHIAKVWTQQQEDILQTARELKAALSPQMVQASAKSTGTEINEKTLHSGYSQLLSAFDWQAGGFGRAPKFPSPHNLTFLLRYWQRTGKLEALQMVTKTLDGMRGGGIYDHVGFGFHRYSTDGQWLVPHFEKMLYDQAMLIMAYTEGFQVTGIEDHRQVAAEIIEYVLRDMCSAEGAFYCAEDADSEGMEGKFYLWKKEEIYDLLPLEVANLVCKVYDISSEGNYKEEISGISTRQNILHLARPMQEAAQELGISLDELKAKLEPARKILFAAREKRVHPSKDDKVLTDWNGLMIAALCKASRAFERPEYAQAASRTADFILQHMSSHDGRLLHRYRDGEASISGFLEDYAFLVWGLIELYQATFEKKYLEHALRLNSLQIRDFMDVEGGFFHTANDSETLLFRNKDLYDGAMPSGNSVSVLNLLKLSRLTGDTDLEEKASTSMKAFSGQIDAMPMAYSQFLHALDFTAGPAYEVVIAGDPDDPNTREMISLAGRSFLPNMVLLLQGKNNIGELAPYTKDMSATDRNATVYICQGYSCSMPIMSIGSFREFISSISDKWHATD</sequence>
<reference evidence="4" key="1">
    <citation type="submission" date="2012-02" db="EMBL/GenBank/DDBJ databases">
        <title>Complete sequence of chromosome of Methanomethylovorans hollandica DSM 15978.</title>
        <authorList>
            <person name="Lucas S."/>
            <person name="Copeland A."/>
            <person name="Lapidus A."/>
            <person name="Glavina del Rio T."/>
            <person name="Dalin E."/>
            <person name="Tice H."/>
            <person name="Bruce D."/>
            <person name="Goodwin L."/>
            <person name="Pitluck S."/>
            <person name="Peters L."/>
            <person name="Mikhailova N."/>
            <person name="Held B."/>
            <person name="Kyrpides N."/>
            <person name="Mavromatis K."/>
            <person name="Ivanova N."/>
            <person name="Brettin T."/>
            <person name="Detter J.C."/>
            <person name="Han C."/>
            <person name="Larimer F."/>
            <person name="Land M."/>
            <person name="Hauser L."/>
            <person name="Markowitz V."/>
            <person name="Cheng J.-F."/>
            <person name="Hugenholtz P."/>
            <person name="Woyke T."/>
            <person name="Wu D."/>
            <person name="Spring S."/>
            <person name="Schroeder M."/>
            <person name="Brambilla E."/>
            <person name="Klenk H.-P."/>
            <person name="Eisen J.A."/>
        </authorList>
    </citation>
    <scope>NUCLEOTIDE SEQUENCE [LARGE SCALE GENOMIC DNA]</scope>
    <source>
        <strain evidence="4">DSM 15978 / NBRC 107637 / DMS1</strain>
    </source>
</reference>
<evidence type="ECO:0000313" key="3">
    <source>
        <dbReference type="EMBL" id="AGB49593.1"/>
    </source>
</evidence>
<organism evidence="3 4">
    <name type="scientific">Methanomethylovorans hollandica (strain DSM 15978 / NBRC 107637 / DMS1)</name>
    <dbReference type="NCBI Taxonomy" id="867904"/>
    <lineage>
        <taxon>Archaea</taxon>
        <taxon>Methanobacteriati</taxon>
        <taxon>Methanobacteriota</taxon>
        <taxon>Stenosarchaea group</taxon>
        <taxon>Methanomicrobia</taxon>
        <taxon>Methanosarcinales</taxon>
        <taxon>Methanosarcinaceae</taxon>
        <taxon>Methanomethylovorans</taxon>
    </lineage>
</organism>
<dbReference type="Gene3D" id="3.40.30.10">
    <property type="entry name" value="Glutaredoxin"/>
    <property type="match status" value="1"/>
</dbReference>
<dbReference type="InterPro" id="IPR012341">
    <property type="entry name" value="6hp_glycosidase-like_sf"/>
</dbReference>
<name>L0KZR7_METHD</name>
<dbReference type="OrthoDB" id="28016at2157"/>
<dbReference type="EMBL" id="CP003362">
    <property type="protein sequence ID" value="AGB49593.1"/>
    <property type="molecule type" value="Genomic_DNA"/>
</dbReference>
<feature type="region of interest" description="Disordered" evidence="1">
    <location>
        <begin position="1"/>
        <end position="20"/>
    </location>
</feature>
<dbReference type="PANTHER" id="PTHR42899">
    <property type="entry name" value="SPERMATOGENESIS-ASSOCIATED PROTEIN 20"/>
    <property type="match status" value="1"/>
</dbReference>
<dbReference type="InterPro" id="IPR008928">
    <property type="entry name" value="6-hairpin_glycosidase_sf"/>
</dbReference>
<evidence type="ECO:0000256" key="1">
    <source>
        <dbReference type="SAM" id="MobiDB-lite"/>
    </source>
</evidence>
<feature type="compositionally biased region" description="Basic and acidic residues" evidence="1">
    <location>
        <begin position="1"/>
        <end position="11"/>
    </location>
</feature>
<keyword evidence="4" id="KW-1185">Reference proteome</keyword>
<dbReference type="HOGENOM" id="CLU_014051_4_1_2"/>
<dbReference type="InterPro" id="IPR036249">
    <property type="entry name" value="Thioredoxin-like_sf"/>
</dbReference>
<dbReference type="GeneID" id="14407191"/>
<dbReference type="CDD" id="cd02955">
    <property type="entry name" value="SSP411"/>
    <property type="match status" value="1"/>
</dbReference>